<evidence type="ECO:0000256" key="1">
    <source>
        <dbReference type="SAM" id="Phobius"/>
    </source>
</evidence>
<keyword evidence="1" id="KW-0472">Membrane</keyword>
<dbReference type="KEGG" id="goe:114828295"/>
<keyword evidence="1" id="KW-0812">Transmembrane</keyword>
<dbReference type="AlphaFoldDB" id="A0AAJ7WHV8"/>
<dbReference type="GeneID" id="114828295"/>
<feature type="transmembrane region" description="Helical" evidence="1">
    <location>
        <begin position="216"/>
        <end position="237"/>
    </location>
</feature>
<feature type="transmembrane region" description="Helical" evidence="1">
    <location>
        <begin position="347"/>
        <end position="369"/>
    </location>
</feature>
<proteinExistence type="predicted"/>
<keyword evidence="1" id="KW-1133">Transmembrane helix</keyword>
<feature type="transmembrane region" description="Helical" evidence="1">
    <location>
        <begin position="274"/>
        <end position="292"/>
    </location>
</feature>
<reference evidence="3" key="1">
    <citation type="submission" date="2025-08" db="UniProtKB">
        <authorList>
            <consortium name="RefSeq"/>
        </authorList>
    </citation>
    <scope>IDENTIFICATION</scope>
</reference>
<feature type="transmembrane region" description="Helical" evidence="1">
    <location>
        <begin position="127"/>
        <end position="155"/>
    </location>
</feature>
<sequence length="453" mass="50195">MVKVGGKKIQLFSSPGRGSVFENRNQVLNVGSQMLFSLLLCGLAEVWLSEHTEEHIMQYPWLHEEEYLKRQLHVALAFISVLCMMSASRISAACHVHFCLKEDSQQGDMRALSYAASRTRSQRFRAILAELALTMLQGTLSSVLSPLIVLLVYVITIGANTLLGFHYKLHEHLTVEAVSDLIYVSLQAATATALTLYVPLYSLTYALRAIRLDPDIVVVPLASVAGHFVYMELFVMIHRAPSSASAFLLTIDIILSLCYFATKSSHGMFPIGDLVPAIAMTAVLSMQFATVSSGVYEKYPKIELIFSLTGFLAIIHASHVSTSLQVETARCTPYKFPDATLFGSENELLRVALSLLVTPFIAPLLSLHSGLTKSGFSSSDVLLHIGFCLIWLPIVLLIARWSNHFIRHYYGKAVRAGCPTISLLELTQRLMQSTIYVYIVWARGSFSEEIAKP</sequence>
<gene>
    <name evidence="3" type="primary">LOC114828295</name>
</gene>
<feature type="transmembrane region" description="Helical" evidence="1">
    <location>
        <begin position="381"/>
        <end position="399"/>
    </location>
</feature>
<name>A0AAJ7WHV8_9ACAR</name>
<protein>
    <submittedName>
        <fullName evidence="3">Uncharacterized protein LOC114828295</fullName>
    </submittedName>
</protein>
<keyword evidence="2" id="KW-1185">Reference proteome</keyword>
<feature type="transmembrane region" description="Helical" evidence="1">
    <location>
        <begin position="304"/>
        <end position="326"/>
    </location>
</feature>
<feature type="transmembrane region" description="Helical" evidence="1">
    <location>
        <begin position="243"/>
        <end position="262"/>
    </location>
</feature>
<evidence type="ECO:0000313" key="3">
    <source>
        <dbReference type="RefSeq" id="XP_028967666.1"/>
    </source>
</evidence>
<dbReference type="RefSeq" id="XP_028967666.1">
    <property type="nucleotide sequence ID" value="XM_029111833.1"/>
</dbReference>
<dbReference type="Proteomes" id="UP000694867">
    <property type="component" value="Unplaced"/>
</dbReference>
<feature type="transmembrane region" description="Helical" evidence="1">
    <location>
        <begin position="181"/>
        <end position="204"/>
    </location>
</feature>
<organism evidence="2 3">
    <name type="scientific">Galendromus occidentalis</name>
    <name type="common">western predatory mite</name>
    <dbReference type="NCBI Taxonomy" id="34638"/>
    <lineage>
        <taxon>Eukaryota</taxon>
        <taxon>Metazoa</taxon>
        <taxon>Ecdysozoa</taxon>
        <taxon>Arthropoda</taxon>
        <taxon>Chelicerata</taxon>
        <taxon>Arachnida</taxon>
        <taxon>Acari</taxon>
        <taxon>Parasitiformes</taxon>
        <taxon>Mesostigmata</taxon>
        <taxon>Gamasina</taxon>
        <taxon>Phytoseioidea</taxon>
        <taxon>Phytoseiidae</taxon>
        <taxon>Typhlodrominae</taxon>
        <taxon>Galendromus</taxon>
    </lineage>
</organism>
<evidence type="ECO:0000313" key="2">
    <source>
        <dbReference type="Proteomes" id="UP000694867"/>
    </source>
</evidence>
<accession>A0AAJ7WHV8</accession>